<evidence type="ECO:0000256" key="1">
    <source>
        <dbReference type="ARBA" id="ARBA00004123"/>
    </source>
</evidence>
<feature type="domain" description="Tc3 transposase DNA binding" evidence="2">
    <location>
        <begin position="6"/>
        <end position="50"/>
    </location>
</feature>
<sequence length="123" mass="14207">MVRAPKLSLHERGQIKALSTTGYTMKQIANIFERSRKIIMNFLRLPEEYGINKSSRRLGKNFAGGSVMVWGAFNAIGLVDLTKMKSTDYQDVSGHYLVPYLQQFPSFSFTFQQECHYPRQKKH</sequence>
<dbReference type="WBParaSite" id="Hba_08910">
    <property type="protein sequence ID" value="Hba_08910"/>
    <property type="gene ID" value="Hba_08910"/>
</dbReference>
<organism evidence="3 4">
    <name type="scientific">Heterorhabditis bacteriophora</name>
    <name type="common">Entomopathogenic nematode worm</name>
    <dbReference type="NCBI Taxonomy" id="37862"/>
    <lineage>
        <taxon>Eukaryota</taxon>
        <taxon>Metazoa</taxon>
        <taxon>Ecdysozoa</taxon>
        <taxon>Nematoda</taxon>
        <taxon>Chromadorea</taxon>
        <taxon>Rhabditida</taxon>
        <taxon>Rhabditina</taxon>
        <taxon>Rhabditomorpha</taxon>
        <taxon>Strongyloidea</taxon>
        <taxon>Heterorhabditidae</taxon>
        <taxon>Heterorhabditis</taxon>
    </lineage>
</organism>
<evidence type="ECO:0000313" key="4">
    <source>
        <dbReference type="WBParaSite" id="Hba_08910"/>
    </source>
</evidence>
<proteinExistence type="predicted"/>
<dbReference type="SUPFAM" id="SSF46689">
    <property type="entry name" value="Homeodomain-like"/>
    <property type="match status" value="1"/>
</dbReference>
<dbReference type="GO" id="GO:0005634">
    <property type="term" value="C:nucleus"/>
    <property type="evidence" value="ECO:0007669"/>
    <property type="project" value="UniProtKB-SubCell"/>
</dbReference>
<evidence type="ECO:0000259" key="2">
    <source>
        <dbReference type="Pfam" id="PF11427"/>
    </source>
</evidence>
<dbReference type="InterPro" id="IPR009057">
    <property type="entry name" value="Homeodomain-like_sf"/>
</dbReference>
<evidence type="ECO:0000313" key="3">
    <source>
        <dbReference type="Proteomes" id="UP000095283"/>
    </source>
</evidence>
<dbReference type="Proteomes" id="UP000095283">
    <property type="component" value="Unplaced"/>
</dbReference>
<accession>A0A1I7WUS5</accession>
<comment type="subcellular location">
    <subcellularLocation>
        <location evidence="1">Nucleus</location>
    </subcellularLocation>
</comment>
<name>A0A1I7WUS5_HETBA</name>
<protein>
    <submittedName>
        <fullName evidence="4">HTH_Tnp_Tc3_1 domain-containing protein</fullName>
    </submittedName>
</protein>
<dbReference type="GO" id="GO:0003677">
    <property type="term" value="F:DNA binding"/>
    <property type="evidence" value="ECO:0007669"/>
    <property type="project" value="InterPro"/>
</dbReference>
<dbReference type="Pfam" id="PF11427">
    <property type="entry name" value="HTH_Tnp_Tc3_1"/>
    <property type="match status" value="1"/>
</dbReference>
<reference evidence="4" key="1">
    <citation type="submission" date="2016-11" db="UniProtKB">
        <authorList>
            <consortium name="WormBaseParasite"/>
        </authorList>
    </citation>
    <scope>IDENTIFICATION</scope>
</reference>
<keyword evidence="3" id="KW-1185">Reference proteome</keyword>
<dbReference type="InterPro" id="IPR025898">
    <property type="entry name" value="Tc3_transposase_DNA-bd_dom"/>
</dbReference>
<dbReference type="Gene3D" id="1.10.10.60">
    <property type="entry name" value="Homeodomain-like"/>
    <property type="match status" value="1"/>
</dbReference>
<dbReference type="AlphaFoldDB" id="A0A1I7WUS5"/>